<evidence type="ECO:0000313" key="2">
    <source>
        <dbReference type="EMBL" id="KON94966.1"/>
    </source>
</evidence>
<dbReference type="AlphaFoldDB" id="A0A0D1WNY4"/>
<dbReference type="STRING" id="47500.AF333_05185"/>
<dbReference type="Proteomes" id="UP000037269">
    <property type="component" value="Unassembled WGS sequence"/>
</dbReference>
<dbReference type="EMBL" id="LGUG01000004">
    <property type="protein sequence ID" value="KON94966.1"/>
    <property type="molecule type" value="Genomic_DNA"/>
</dbReference>
<dbReference type="PANTHER" id="PTHR31446:SF29">
    <property type="entry name" value="ACID PHOSPHATASE_VANADIUM-DEPENDENT HALOPEROXIDASE-RELATED PROTEIN"/>
    <property type="match status" value="1"/>
</dbReference>
<proteinExistence type="predicted"/>
<protein>
    <submittedName>
        <fullName evidence="2">Membrane protein</fullName>
    </submittedName>
</protein>
<dbReference type="PATRIC" id="fig|47500.12.peg.3960"/>
<feature type="transmembrane region" description="Helical" evidence="1">
    <location>
        <begin position="70"/>
        <end position="89"/>
    </location>
</feature>
<feature type="transmembrane region" description="Helical" evidence="1">
    <location>
        <begin position="140"/>
        <end position="158"/>
    </location>
</feature>
<keyword evidence="4" id="KW-1185">Reference proteome</keyword>
<dbReference type="Proteomes" id="UP000182836">
    <property type="component" value="Unassembled WGS sequence"/>
</dbReference>
<dbReference type="PANTHER" id="PTHR31446">
    <property type="entry name" value="ACID PHOSPHATASE/VANADIUM-DEPENDENT HALOPEROXIDASE-RELATED PROTEIN"/>
    <property type="match status" value="1"/>
</dbReference>
<evidence type="ECO:0000313" key="4">
    <source>
        <dbReference type="Proteomes" id="UP000037269"/>
    </source>
</evidence>
<dbReference type="OrthoDB" id="9792681at2"/>
<organism evidence="2 4">
    <name type="scientific">Aneurinibacillus migulanus</name>
    <name type="common">Bacillus migulanus</name>
    <dbReference type="NCBI Taxonomy" id="47500"/>
    <lineage>
        <taxon>Bacteria</taxon>
        <taxon>Bacillati</taxon>
        <taxon>Bacillota</taxon>
        <taxon>Bacilli</taxon>
        <taxon>Bacillales</taxon>
        <taxon>Paenibacillaceae</taxon>
        <taxon>Aneurinibacillus group</taxon>
        <taxon>Aneurinibacillus</taxon>
    </lineage>
</organism>
<dbReference type="EMBL" id="FNED01000047">
    <property type="protein sequence ID" value="SDK28081.1"/>
    <property type="molecule type" value="Genomic_DNA"/>
</dbReference>
<dbReference type="Pfam" id="PF02681">
    <property type="entry name" value="DUF212"/>
    <property type="match status" value="1"/>
</dbReference>
<reference evidence="3 5" key="2">
    <citation type="submission" date="2016-10" db="EMBL/GenBank/DDBJ databases">
        <authorList>
            <person name="de Groot N.N."/>
        </authorList>
    </citation>
    <scope>NUCLEOTIDE SEQUENCE [LARGE SCALE GENOMIC DNA]</scope>
    <source>
        <strain evidence="3 5">DSM 2895</strain>
    </source>
</reference>
<name>A0A0D1WNY4_ANEMI</name>
<accession>A0A0D1WNY4</accession>
<feature type="transmembrane region" description="Helical" evidence="1">
    <location>
        <begin position="12"/>
        <end position="32"/>
    </location>
</feature>
<dbReference type="RefSeq" id="WP_043063199.1">
    <property type="nucleotide sequence ID" value="NZ_BJOA01000162.1"/>
</dbReference>
<evidence type="ECO:0000313" key="3">
    <source>
        <dbReference type="EMBL" id="SDK28081.1"/>
    </source>
</evidence>
<dbReference type="InterPro" id="IPR003832">
    <property type="entry name" value="DUF212"/>
</dbReference>
<keyword evidence="1" id="KW-0812">Transmembrane</keyword>
<evidence type="ECO:0000256" key="1">
    <source>
        <dbReference type="SAM" id="Phobius"/>
    </source>
</evidence>
<keyword evidence="1" id="KW-1133">Transmembrane helix</keyword>
<keyword evidence="1" id="KW-0472">Membrane</keyword>
<dbReference type="GeneID" id="42304601"/>
<gene>
    <name evidence="2" type="ORF">AF333_05185</name>
    <name evidence="3" type="ORF">SAMN04487909_1475</name>
</gene>
<sequence length="160" mass="17684">MSDLLSNFPLWSALLAIGIAQGIKVPITFFALRKWDWKLMFSTGGMPSSHSAAVTALTTAVGFVEGFGSTYFAICVIFSIIIMFDAAGVRRHAGTHAAVLNILLEDFNQLIDELKSMRVKPRRERAEKLKELLGHQPSEVLVGGWLGIIQSTVLYYLLEL</sequence>
<evidence type="ECO:0000313" key="5">
    <source>
        <dbReference type="Proteomes" id="UP000182836"/>
    </source>
</evidence>
<reference evidence="2 4" key="1">
    <citation type="submission" date="2015-07" db="EMBL/GenBank/DDBJ databases">
        <title>Fjat-14205 dsm 2895.</title>
        <authorList>
            <person name="Liu B."/>
            <person name="Wang J."/>
            <person name="Zhu Y."/>
            <person name="Liu G."/>
            <person name="Chen Q."/>
            <person name="Chen Z."/>
            <person name="Lan J."/>
            <person name="Che J."/>
            <person name="Ge C."/>
            <person name="Shi H."/>
            <person name="Pan Z."/>
            <person name="Liu X."/>
        </authorList>
    </citation>
    <scope>NUCLEOTIDE SEQUENCE [LARGE SCALE GENOMIC DNA]</scope>
    <source>
        <strain evidence="2 4">DSM 2895</strain>
    </source>
</reference>